<feature type="transmembrane region" description="Helical" evidence="2">
    <location>
        <begin position="12"/>
        <end position="33"/>
    </location>
</feature>
<dbReference type="NCBIfam" id="TIGR01598">
    <property type="entry name" value="holin_phiLC3"/>
    <property type="match status" value="1"/>
</dbReference>
<dbReference type="InterPro" id="IPR006485">
    <property type="entry name" value="Phage-like_holin"/>
</dbReference>
<feature type="transmembrane region" description="Helical" evidence="2">
    <location>
        <begin position="53"/>
        <end position="71"/>
    </location>
</feature>
<reference evidence="3" key="1">
    <citation type="journal article" date="2021" name="Proc. Natl. Acad. Sci. U.S.A.">
        <title>A Catalog of Tens of Thousands of Viruses from Human Metagenomes Reveals Hidden Associations with Chronic Diseases.</title>
        <authorList>
            <person name="Tisza M.J."/>
            <person name="Buck C.B."/>
        </authorList>
    </citation>
    <scope>NUCLEOTIDE SEQUENCE</scope>
    <source>
        <strain evidence="3">CtLnD25</strain>
    </source>
</reference>
<organism evidence="3">
    <name type="scientific">Siphoviridae sp. ctLnD25</name>
    <dbReference type="NCBI Taxonomy" id="2827850"/>
    <lineage>
        <taxon>Viruses</taxon>
        <taxon>Duplodnaviria</taxon>
        <taxon>Heunggongvirae</taxon>
        <taxon>Uroviricota</taxon>
        <taxon>Caudoviricetes</taxon>
    </lineage>
</organism>
<evidence type="ECO:0000256" key="2">
    <source>
        <dbReference type="SAM" id="Phobius"/>
    </source>
</evidence>
<keyword evidence="2" id="KW-0812">Transmembrane</keyword>
<dbReference type="EMBL" id="BK032663">
    <property type="protein sequence ID" value="DAF53737.1"/>
    <property type="molecule type" value="Genomic_DNA"/>
</dbReference>
<name>A0A8S5SRW4_9CAUD</name>
<sequence>MINWKVRLHNPAWWLGMAGIVMSPILAYLGLAYSDLTTWGSLADVFIKFISNPYLIGTVVVAVLGAIGVTVDPTTKGLSDSARAMTYVQPSERPASYMTGNAEPINTKPAEEPKEEPTKEEVNNV</sequence>
<protein>
    <submittedName>
        <fullName evidence="3">Holin</fullName>
    </submittedName>
</protein>
<keyword evidence="2" id="KW-1133">Transmembrane helix</keyword>
<accession>A0A8S5SRW4</accession>
<feature type="compositionally biased region" description="Basic and acidic residues" evidence="1">
    <location>
        <begin position="109"/>
        <end position="125"/>
    </location>
</feature>
<proteinExistence type="predicted"/>
<feature type="region of interest" description="Disordered" evidence="1">
    <location>
        <begin position="94"/>
        <end position="125"/>
    </location>
</feature>
<evidence type="ECO:0000313" key="3">
    <source>
        <dbReference type="EMBL" id="DAF53737.1"/>
    </source>
</evidence>
<keyword evidence="2" id="KW-0472">Membrane</keyword>
<dbReference type="Pfam" id="PF04531">
    <property type="entry name" value="Phage_holin_1"/>
    <property type="match status" value="1"/>
</dbReference>
<evidence type="ECO:0000256" key="1">
    <source>
        <dbReference type="SAM" id="MobiDB-lite"/>
    </source>
</evidence>